<evidence type="ECO:0000313" key="3">
    <source>
        <dbReference type="EMBL" id="MBY8825338.1"/>
    </source>
</evidence>
<dbReference type="PANTHER" id="PTHR30273">
    <property type="entry name" value="PERIPLASMIC SIGNAL SENSOR AND SIGMA FACTOR ACTIVATOR FECR-RELATED"/>
    <property type="match status" value="1"/>
</dbReference>
<evidence type="ECO:0000259" key="2">
    <source>
        <dbReference type="Pfam" id="PF04773"/>
    </source>
</evidence>
<dbReference type="Gene3D" id="2.60.120.1440">
    <property type="match status" value="1"/>
</dbReference>
<keyword evidence="1" id="KW-0812">Transmembrane</keyword>
<dbReference type="EMBL" id="JAINVV010000011">
    <property type="protein sequence ID" value="MBY8825338.1"/>
    <property type="molecule type" value="Genomic_DNA"/>
</dbReference>
<protein>
    <submittedName>
        <fullName evidence="3">FecR domain-containing protein</fullName>
    </submittedName>
</protein>
<dbReference type="Proteomes" id="UP000706039">
    <property type="component" value="Unassembled WGS sequence"/>
</dbReference>
<dbReference type="InterPro" id="IPR012373">
    <property type="entry name" value="Ferrdict_sens_TM"/>
</dbReference>
<name>A0ABS7PVE7_9SPHN</name>
<keyword evidence="1" id="KW-0472">Membrane</keyword>
<feature type="domain" description="FecR protein" evidence="2">
    <location>
        <begin position="128"/>
        <end position="222"/>
    </location>
</feature>
<sequence>MTPGLNRPPIDPDDGAIWWATRRQMDPERFGEDARFTAWLADPRHAQAWGEIDTRVDLIGNFAAQPEIREMREAALGMVRTRRPDRRRYWIAGIAMAASLAAGVVWSSAPTAIGPAASPQSRPLATADRYVTKVGERREITLADGSRVALNTGSILEVDYSRERRDVRLLAGQALFHVARDKGRPFVVAAGNRLITATGTAFDVEVGKGGGVAVLLVEGHVRVDAARPRGLARVLPWLDREDLEPGERLTAAAGGGTVVAPGDIERETAWNRGVLIFRDDRLADAVAEINRYSTTMLVIEDPKIGDLLVSGVFPAGREEDFVAALTAFYPVEAHRRSPGAIVLRWAP</sequence>
<comment type="caution">
    <text evidence="3">The sequence shown here is derived from an EMBL/GenBank/DDBJ whole genome shotgun (WGS) entry which is preliminary data.</text>
</comment>
<dbReference type="Pfam" id="PF04773">
    <property type="entry name" value="FecR"/>
    <property type="match status" value="1"/>
</dbReference>
<dbReference type="PANTHER" id="PTHR30273:SF2">
    <property type="entry name" value="PROTEIN FECR"/>
    <property type="match status" value="1"/>
</dbReference>
<keyword evidence="4" id="KW-1185">Reference proteome</keyword>
<dbReference type="RefSeq" id="WP_222992427.1">
    <property type="nucleotide sequence ID" value="NZ_JAINVV010000011.1"/>
</dbReference>
<reference evidence="3 4" key="1">
    <citation type="submission" date="2021-08" db="EMBL/GenBank/DDBJ databases">
        <authorList>
            <person name="Tuo L."/>
        </authorList>
    </citation>
    <scope>NUCLEOTIDE SEQUENCE [LARGE SCALE GENOMIC DNA]</scope>
    <source>
        <strain evidence="3 4">JCM 31229</strain>
    </source>
</reference>
<keyword evidence="1" id="KW-1133">Transmembrane helix</keyword>
<evidence type="ECO:0000313" key="4">
    <source>
        <dbReference type="Proteomes" id="UP000706039"/>
    </source>
</evidence>
<feature type="transmembrane region" description="Helical" evidence="1">
    <location>
        <begin position="89"/>
        <end position="109"/>
    </location>
</feature>
<dbReference type="PIRSF" id="PIRSF018266">
    <property type="entry name" value="FecR"/>
    <property type="match status" value="1"/>
</dbReference>
<dbReference type="InterPro" id="IPR006860">
    <property type="entry name" value="FecR"/>
</dbReference>
<gene>
    <name evidence="3" type="ORF">K7G82_23745</name>
</gene>
<evidence type="ECO:0000256" key="1">
    <source>
        <dbReference type="SAM" id="Phobius"/>
    </source>
</evidence>
<proteinExistence type="predicted"/>
<organism evidence="3 4">
    <name type="scientific">Sphingomonas colocasiae</name>
    <dbReference type="NCBI Taxonomy" id="1848973"/>
    <lineage>
        <taxon>Bacteria</taxon>
        <taxon>Pseudomonadati</taxon>
        <taxon>Pseudomonadota</taxon>
        <taxon>Alphaproteobacteria</taxon>
        <taxon>Sphingomonadales</taxon>
        <taxon>Sphingomonadaceae</taxon>
        <taxon>Sphingomonas</taxon>
    </lineage>
</organism>
<accession>A0ABS7PVE7</accession>